<dbReference type="PIRSF" id="PIRSF035875">
    <property type="entry name" value="RNase_BN"/>
    <property type="match status" value="1"/>
</dbReference>
<proteinExistence type="predicted"/>
<dbReference type="PANTHER" id="PTHR30213">
    <property type="entry name" value="INNER MEMBRANE PROTEIN YHJD"/>
    <property type="match status" value="1"/>
</dbReference>
<accession>A0A857MN33</accession>
<keyword evidence="8" id="KW-1185">Reference proteome</keyword>
<dbReference type="RefSeq" id="WP_260763273.1">
    <property type="nucleotide sequence ID" value="NZ_CP045921.1"/>
</dbReference>
<dbReference type="InterPro" id="IPR017039">
    <property type="entry name" value="Virul_fac_BrkB"/>
</dbReference>
<dbReference type="AlphaFoldDB" id="A0A857MN33"/>
<evidence type="ECO:0000256" key="6">
    <source>
        <dbReference type="SAM" id="Phobius"/>
    </source>
</evidence>
<evidence type="ECO:0000313" key="8">
    <source>
        <dbReference type="Proteomes" id="UP001059824"/>
    </source>
</evidence>
<name>A0A857MN33_9BACT</name>
<evidence type="ECO:0000256" key="1">
    <source>
        <dbReference type="ARBA" id="ARBA00004651"/>
    </source>
</evidence>
<evidence type="ECO:0000256" key="2">
    <source>
        <dbReference type="ARBA" id="ARBA00022475"/>
    </source>
</evidence>
<dbReference type="Pfam" id="PF03631">
    <property type="entry name" value="Virul_fac_BrkB"/>
    <property type="match status" value="1"/>
</dbReference>
<reference evidence="7" key="1">
    <citation type="journal article" date="2021" name="Nat. Microbiol.">
        <title>Cocultivation of an ultrasmall environmental parasitic bacterium with lytic ability against bacteria associated with wastewater foams.</title>
        <authorList>
            <person name="Batinovic S."/>
            <person name="Rose J.J.A."/>
            <person name="Ratcliffe J."/>
            <person name="Seviour R.J."/>
            <person name="Petrovski S."/>
        </authorList>
    </citation>
    <scope>NUCLEOTIDE SEQUENCE</scope>
    <source>
        <strain evidence="7">JR1</strain>
    </source>
</reference>
<evidence type="ECO:0000256" key="3">
    <source>
        <dbReference type="ARBA" id="ARBA00022692"/>
    </source>
</evidence>
<feature type="transmembrane region" description="Helical" evidence="6">
    <location>
        <begin position="175"/>
        <end position="196"/>
    </location>
</feature>
<keyword evidence="4 6" id="KW-1133">Transmembrane helix</keyword>
<feature type="transmembrane region" description="Helical" evidence="6">
    <location>
        <begin position="216"/>
        <end position="236"/>
    </location>
</feature>
<dbReference type="Proteomes" id="UP001059824">
    <property type="component" value="Chromosome"/>
</dbReference>
<evidence type="ECO:0000313" key="7">
    <source>
        <dbReference type="EMBL" id="QHN43265.1"/>
    </source>
</evidence>
<comment type="subcellular location">
    <subcellularLocation>
        <location evidence="1">Cell membrane</location>
        <topology evidence="1">Multi-pass membrane protein</topology>
    </subcellularLocation>
</comment>
<organism evidence="7 8">
    <name type="scientific">Candidatus Mycosynbacter amalyticus</name>
    <dbReference type="NCBI Taxonomy" id="2665156"/>
    <lineage>
        <taxon>Bacteria</taxon>
        <taxon>Candidatus Saccharimonadota</taxon>
        <taxon>Candidatus Saccharimonadota incertae sedis</taxon>
        <taxon>Candidatus Mycosynbacter</taxon>
    </lineage>
</organism>
<dbReference type="NCBIfam" id="TIGR00765">
    <property type="entry name" value="yihY_not_rbn"/>
    <property type="match status" value="1"/>
</dbReference>
<dbReference type="KEGG" id="mama:GII36_05460"/>
<feature type="transmembrane region" description="Helical" evidence="6">
    <location>
        <begin position="133"/>
        <end position="155"/>
    </location>
</feature>
<dbReference type="GO" id="GO:0005886">
    <property type="term" value="C:plasma membrane"/>
    <property type="evidence" value="ECO:0007669"/>
    <property type="project" value="UniProtKB-SubCell"/>
</dbReference>
<keyword evidence="3 6" id="KW-0812">Transmembrane</keyword>
<keyword evidence="2" id="KW-1003">Cell membrane</keyword>
<dbReference type="PANTHER" id="PTHR30213:SF0">
    <property type="entry name" value="UPF0761 MEMBRANE PROTEIN YIHY"/>
    <property type="match status" value="1"/>
</dbReference>
<gene>
    <name evidence="7" type="ORF">GII36_05460</name>
</gene>
<keyword evidence="5 6" id="KW-0472">Membrane</keyword>
<feature type="transmembrane region" description="Helical" evidence="6">
    <location>
        <begin position="282"/>
        <end position="304"/>
    </location>
</feature>
<feature type="transmembrane region" description="Helical" evidence="6">
    <location>
        <begin position="6"/>
        <end position="26"/>
    </location>
</feature>
<sequence>MKHKKYIGIAAGIVGALGTALTFSWLRHERSNAKLAAHSPFGLPWASHRSVVGEVLSDMNERNTMTLAAGIAYFAALAFFPSFAAVIAIASMMISTDQVASVVREVNAYLPADIAGLLSSQLEAQAGKFGGNFVVAIIAIVVALFGASAAAENTLRSLNVAYGVIETRNIVKLRIVSFVVLICILLFAVCLAFLLIVDDYMVGWGVPVQLVDVVGIIRWPLLLALVSAGFAALYRYGPNRPRAKWRWASWGAVFATGIWLLATVGLFLYTRYFATFSSSYSLFAGIVVLMIWFNLSAVALLIGAHINARLESKTSLATTR</sequence>
<feature type="transmembrane region" description="Helical" evidence="6">
    <location>
        <begin position="248"/>
        <end position="270"/>
    </location>
</feature>
<protein>
    <submittedName>
        <fullName evidence="7">YihY family inner membrane protein</fullName>
    </submittedName>
</protein>
<dbReference type="EMBL" id="CP045921">
    <property type="protein sequence ID" value="QHN43265.1"/>
    <property type="molecule type" value="Genomic_DNA"/>
</dbReference>
<feature type="transmembrane region" description="Helical" evidence="6">
    <location>
        <begin position="67"/>
        <end position="94"/>
    </location>
</feature>
<evidence type="ECO:0000256" key="4">
    <source>
        <dbReference type="ARBA" id="ARBA00022989"/>
    </source>
</evidence>
<evidence type="ECO:0000256" key="5">
    <source>
        <dbReference type="ARBA" id="ARBA00023136"/>
    </source>
</evidence>